<protein>
    <submittedName>
        <fullName evidence="2">Uncharacterized protein</fullName>
    </submittedName>
</protein>
<sequence length="171" mass="18709">MPNEESTSVIYHIRKRTKAFPHEVYTSDDYNPENTARYPTGKSVYGNESTYYIDEQGGTSWLPSLPPPSTYLPNDLAGNHASFTDSNSACLPSMASFRFQQTASYTSNGNEQTVQTGEALGKALQSIYPSDHPYSSTSSTPVSPPPLSGSSQQWSTGAPVTQQYQNQLHSL</sequence>
<name>A0A8S3IX30_9BILA</name>
<accession>A0A8S3IX30</accession>
<evidence type="ECO:0000313" key="2">
    <source>
        <dbReference type="EMBL" id="CAF5205414.1"/>
    </source>
</evidence>
<evidence type="ECO:0000256" key="1">
    <source>
        <dbReference type="SAM" id="MobiDB-lite"/>
    </source>
</evidence>
<comment type="caution">
    <text evidence="2">The sequence shown here is derived from an EMBL/GenBank/DDBJ whole genome shotgun (WGS) entry which is preliminary data.</text>
</comment>
<organism evidence="2 3">
    <name type="scientific">Rotaria magnacalcarata</name>
    <dbReference type="NCBI Taxonomy" id="392030"/>
    <lineage>
        <taxon>Eukaryota</taxon>
        <taxon>Metazoa</taxon>
        <taxon>Spiralia</taxon>
        <taxon>Gnathifera</taxon>
        <taxon>Rotifera</taxon>
        <taxon>Eurotatoria</taxon>
        <taxon>Bdelloidea</taxon>
        <taxon>Philodinida</taxon>
        <taxon>Philodinidae</taxon>
        <taxon>Rotaria</taxon>
    </lineage>
</organism>
<dbReference type="EMBL" id="CAJOBI010335638">
    <property type="protein sequence ID" value="CAF5205414.1"/>
    <property type="molecule type" value="Genomic_DNA"/>
</dbReference>
<feature type="region of interest" description="Disordered" evidence="1">
    <location>
        <begin position="128"/>
        <end position="160"/>
    </location>
</feature>
<proteinExistence type="predicted"/>
<reference evidence="2" key="1">
    <citation type="submission" date="2021-02" db="EMBL/GenBank/DDBJ databases">
        <authorList>
            <person name="Nowell W R."/>
        </authorList>
    </citation>
    <scope>NUCLEOTIDE SEQUENCE</scope>
</reference>
<dbReference type="AlphaFoldDB" id="A0A8S3IX30"/>
<gene>
    <name evidence="2" type="ORF">SMN809_LOCUS76752</name>
</gene>
<evidence type="ECO:0000313" key="3">
    <source>
        <dbReference type="Proteomes" id="UP000676336"/>
    </source>
</evidence>
<dbReference type="Proteomes" id="UP000676336">
    <property type="component" value="Unassembled WGS sequence"/>
</dbReference>
<feature type="non-terminal residue" evidence="2">
    <location>
        <position position="1"/>
    </location>
</feature>